<evidence type="ECO:0000313" key="3">
    <source>
        <dbReference type="Proteomes" id="UP000076878"/>
    </source>
</evidence>
<sequence>MMNEQSSLISLISNKIKFIDSVTYKELINTQLKLESVDLESLADKFSKFAFVLEKDDEAYYTVLEDKILEFQNEFIQSCKKLCSERVSYNLELQMKVQNTIVPYYLGRFQINLSREISFLPLDLRLYIYLILLENEASAYRQKEILNRIATTLYKADEQYYGEIAVFLSAWLRYKTNVSLGFEQLPFYELVTIEQKSYISSNVTREKIMNAADLTADVAGREFWYGIKAHANLSAIHNVEVAKITLDLFCTYFEKAFAGVGEIKTLIMDMYKTKYTRNVEKWLKSQGLEGVNIVTRYEPLIATDEKMIIDSTKYIEEKQAEYSRLIIQNHKSYQYEFWNYSKPLVSEERFVCENAITQQDSVTYITDLKNVLRKNRVVISALDNYLIDLTTAMMRSNDWDLGALNLTVGLLKDLSVLVWLRSPQQEEDIFNLLDTLEEIVRNDESISKVGEGWPIGIIVEDKKKPVKAIVYSTNLNHPAYIGHQYLRTSLANLSDKEIEEFLAFGRNVQLCYWSRIEKRVGVDRSIKKVRSEFWKTISSERSNFITAENL</sequence>
<dbReference type="RefSeq" id="WP_068624674.1">
    <property type="nucleotide sequence ID" value="NZ_FJNB01000028.1"/>
</dbReference>
<name>A0A143Z994_9LACT</name>
<reference evidence="2 4" key="2">
    <citation type="submission" date="2016-10" db="EMBL/GenBank/DDBJ databases">
        <authorList>
            <person name="Varghese N."/>
            <person name="Submissions S."/>
        </authorList>
    </citation>
    <scope>NUCLEOTIDE SEQUENCE [LARGE SCALE GENOMIC DNA]</scope>
    <source>
        <strain evidence="2 4">DSM 22150</strain>
    </source>
</reference>
<reference evidence="1 3" key="1">
    <citation type="submission" date="2016-02" db="EMBL/GenBank/DDBJ databases">
        <authorList>
            <person name="Wen L."/>
            <person name="He K."/>
            <person name="Yang H."/>
        </authorList>
    </citation>
    <scope>NUCLEOTIDE SEQUENCE [LARGE SCALE GENOMIC DNA]</scope>
    <source>
        <strain evidence="1">Trichococcus_R210</strain>
    </source>
</reference>
<dbReference type="OrthoDB" id="10018279at2"/>
<accession>A0A143Z994</accession>
<evidence type="ECO:0000313" key="4">
    <source>
        <dbReference type="Proteomes" id="UP000199280"/>
    </source>
</evidence>
<dbReference type="EMBL" id="FJNB01000028">
    <property type="protein sequence ID" value="CZR09443.1"/>
    <property type="molecule type" value="Genomic_DNA"/>
</dbReference>
<organism evidence="1 3">
    <name type="scientific">Trichococcus ilyis</name>
    <dbReference type="NCBI Taxonomy" id="640938"/>
    <lineage>
        <taxon>Bacteria</taxon>
        <taxon>Bacillati</taxon>
        <taxon>Bacillota</taxon>
        <taxon>Bacilli</taxon>
        <taxon>Lactobacillales</taxon>
        <taxon>Carnobacteriaceae</taxon>
        <taxon>Trichococcus</taxon>
    </lineage>
</organism>
<dbReference type="EMBL" id="FNYT01000048">
    <property type="protein sequence ID" value="SEJ96399.1"/>
    <property type="molecule type" value="Genomic_DNA"/>
</dbReference>
<gene>
    <name evidence="2" type="ORF">SAMN05216375_14811</name>
    <name evidence="1" type="ORF">TR210_2724</name>
</gene>
<dbReference type="AlphaFoldDB" id="A0A143Z994"/>
<proteinExistence type="predicted"/>
<evidence type="ECO:0000313" key="2">
    <source>
        <dbReference type="EMBL" id="SEJ96399.1"/>
    </source>
</evidence>
<protein>
    <submittedName>
        <fullName evidence="1">Uncharacterized protein</fullName>
    </submittedName>
</protein>
<dbReference type="Proteomes" id="UP000076878">
    <property type="component" value="Unassembled WGS sequence"/>
</dbReference>
<dbReference type="Proteomes" id="UP000199280">
    <property type="component" value="Unassembled WGS sequence"/>
</dbReference>
<keyword evidence="4" id="KW-1185">Reference proteome</keyword>
<evidence type="ECO:0000313" key="1">
    <source>
        <dbReference type="EMBL" id="CZR09443.1"/>
    </source>
</evidence>